<dbReference type="SUPFAM" id="SSF51261">
    <property type="entry name" value="Duplicated hybrid motif"/>
    <property type="match status" value="1"/>
</dbReference>
<dbReference type="InterPro" id="IPR016047">
    <property type="entry name" value="M23ase_b-sheet_dom"/>
</dbReference>
<accession>A0A0K1PA17</accession>
<dbReference type="Pfam" id="PF01551">
    <property type="entry name" value="Peptidase_M23"/>
    <property type="match status" value="1"/>
</dbReference>
<keyword evidence="5" id="KW-0862">Zinc</keyword>
<dbReference type="PANTHER" id="PTHR21666">
    <property type="entry name" value="PEPTIDASE-RELATED"/>
    <property type="match status" value="1"/>
</dbReference>
<evidence type="ECO:0000256" key="5">
    <source>
        <dbReference type="ARBA" id="ARBA00022833"/>
    </source>
</evidence>
<dbReference type="InterPro" id="IPR050570">
    <property type="entry name" value="Cell_wall_metabolism_enzyme"/>
</dbReference>
<dbReference type="PANTHER" id="PTHR21666:SF288">
    <property type="entry name" value="CELL DIVISION PROTEIN YTFB"/>
    <property type="match status" value="1"/>
</dbReference>
<dbReference type="CDD" id="cd12797">
    <property type="entry name" value="M23_peptidase"/>
    <property type="match status" value="1"/>
</dbReference>
<feature type="coiled-coil region" evidence="7">
    <location>
        <begin position="183"/>
        <end position="248"/>
    </location>
</feature>
<keyword evidence="4" id="KW-0378">Hydrolase</keyword>
<organism evidence="9 10">
    <name type="scientific">Vulgatibacter incomptus</name>
    <dbReference type="NCBI Taxonomy" id="1391653"/>
    <lineage>
        <taxon>Bacteria</taxon>
        <taxon>Pseudomonadati</taxon>
        <taxon>Myxococcota</taxon>
        <taxon>Myxococcia</taxon>
        <taxon>Myxococcales</taxon>
        <taxon>Cystobacterineae</taxon>
        <taxon>Vulgatibacteraceae</taxon>
        <taxon>Vulgatibacter</taxon>
    </lineage>
</organism>
<dbReference type="Gene3D" id="6.10.250.3150">
    <property type="match status" value="1"/>
</dbReference>
<dbReference type="Gene3D" id="2.70.70.10">
    <property type="entry name" value="Glucose Permease (Domain IIA)"/>
    <property type="match status" value="1"/>
</dbReference>
<evidence type="ECO:0000256" key="2">
    <source>
        <dbReference type="ARBA" id="ARBA00022670"/>
    </source>
</evidence>
<gene>
    <name evidence="9" type="ORF">AKJ08_0734</name>
</gene>
<sequence length="387" mass="41318">MNAPRTDEARLSGRVLGWALVAGALGLLAVEALPARAADKDVEAQLAETRAAIQRILRDESDVAAETEKADEALRQARAAASAAAVEAKAANDAVKAAEAIELHAQEDLATRQAALGPRLLARYKLLRSGGGAALLLADSPADLLRRARAFDRILEADLEGIEGARVAAQVLAGARSSREMAKARAAERLAQAEASLQAAQGVADSREELLASLRGERRLHERTLAALHQAQERLAEKVEKLARERAAASTGFGALRGSLHMPVEGAVIEVLFGRTVNAKFNTVTLQNGLDLRAPQGADVTAVAPGKVVFADWFRGYGNLVILDHGDGFHSLYGHLDRFDVSVGEQVEAGRRLGFVGDSGSLKGAYLYFELRESGRPVDPLPWVRKR</sequence>
<dbReference type="RefSeq" id="WP_050724808.1">
    <property type="nucleotide sequence ID" value="NZ_CP012332.1"/>
</dbReference>
<evidence type="ECO:0000313" key="9">
    <source>
        <dbReference type="EMBL" id="AKU90347.1"/>
    </source>
</evidence>
<comment type="cofactor">
    <cofactor evidence="1">
        <name>Zn(2+)</name>
        <dbReference type="ChEBI" id="CHEBI:29105"/>
    </cofactor>
</comment>
<evidence type="ECO:0000259" key="8">
    <source>
        <dbReference type="Pfam" id="PF01551"/>
    </source>
</evidence>
<protein>
    <submittedName>
        <fullName evidence="9">Peptidase, M23/M37 family</fullName>
    </submittedName>
</protein>
<dbReference type="Proteomes" id="UP000055590">
    <property type="component" value="Chromosome"/>
</dbReference>
<keyword evidence="3" id="KW-0479">Metal-binding</keyword>
<keyword evidence="7" id="KW-0175">Coiled coil</keyword>
<evidence type="ECO:0000256" key="3">
    <source>
        <dbReference type="ARBA" id="ARBA00022723"/>
    </source>
</evidence>
<dbReference type="EMBL" id="CP012332">
    <property type="protein sequence ID" value="AKU90347.1"/>
    <property type="molecule type" value="Genomic_DNA"/>
</dbReference>
<keyword evidence="2" id="KW-0645">Protease</keyword>
<name>A0A0K1PA17_9BACT</name>
<dbReference type="AlphaFoldDB" id="A0A0K1PA17"/>
<dbReference type="GO" id="GO:0046872">
    <property type="term" value="F:metal ion binding"/>
    <property type="evidence" value="ECO:0007669"/>
    <property type="project" value="UniProtKB-KW"/>
</dbReference>
<feature type="domain" description="M23ase beta-sheet core" evidence="8">
    <location>
        <begin position="287"/>
        <end position="380"/>
    </location>
</feature>
<keyword evidence="6" id="KW-0482">Metalloprotease</keyword>
<dbReference type="InterPro" id="IPR011055">
    <property type="entry name" value="Dup_hybrid_motif"/>
</dbReference>
<dbReference type="STRING" id="1391653.AKJ08_0734"/>
<evidence type="ECO:0000256" key="4">
    <source>
        <dbReference type="ARBA" id="ARBA00022801"/>
    </source>
</evidence>
<evidence type="ECO:0000256" key="7">
    <source>
        <dbReference type="SAM" id="Coils"/>
    </source>
</evidence>
<evidence type="ECO:0000256" key="1">
    <source>
        <dbReference type="ARBA" id="ARBA00001947"/>
    </source>
</evidence>
<evidence type="ECO:0000313" key="10">
    <source>
        <dbReference type="Proteomes" id="UP000055590"/>
    </source>
</evidence>
<keyword evidence="10" id="KW-1185">Reference proteome</keyword>
<dbReference type="OrthoDB" id="9784703at2"/>
<dbReference type="GO" id="GO:0006508">
    <property type="term" value="P:proteolysis"/>
    <property type="evidence" value="ECO:0007669"/>
    <property type="project" value="UniProtKB-KW"/>
</dbReference>
<proteinExistence type="predicted"/>
<dbReference type="KEGG" id="vin:AKJ08_0734"/>
<dbReference type="GO" id="GO:0004222">
    <property type="term" value="F:metalloendopeptidase activity"/>
    <property type="evidence" value="ECO:0007669"/>
    <property type="project" value="TreeGrafter"/>
</dbReference>
<evidence type="ECO:0000256" key="6">
    <source>
        <dbReference type="ARBA" id="ARBA00023049"/>
    </source>
</evidence>
<reference evidence="9 10" key="1">
    <citation type="submission" date="2015-08" db="EMBL/GenBank/DDBJ databases">
        <authorList>
            <person name="Babu N.S."/>
            <person name="Beckwith C.J."/>
            <person name="Beseler K.G."/>
            <person name="Brison A."/>
            <person name="Carone J.V."/>
            <person name="Caskin T.P."/>
            <person name="Diamond M."/>
            <person name="Durham M.E."/>
            <person name="Foxe J.M."/>
            <person name="Go M."/>
            <person name="Henderson B.A."/>
            <person name="Jones I.B."/>
            <person name="McGettigan J.A."/>
            <person name="Micheletti S.J."/>
            <person name="Nasrallah M.E."/>
            <person name="Ortiz D."/>
            <person name="Piller C.R."/>
            <person name="Privatt S.R."/>
            <person name="Schneider S.L."/>
            <person name="Sharp S."/>
            <person name="Smith T.C."/>
            <person name="Stanton J.D."/>
            <person name="Ullery H.E."/>
            <person name="Wilson R.J."/>
            <person name="Serrano M.G."/>
            <person name="Buck G."/>
            <person name="Lee V."/>
            <person name="Wang Y."/>
            <person name="Carvalho R."/>
            <person name="Voegtly L."/>
            <person name="Shi R."/>
            <person name="Duckworth R."/>
            <person name="Johnson A."/>
            <person name="Loviza R."/>
            <person name="Walstead R."/>
            <person name="Shah Z."/>
            <person name="Kiflezghi M."/>
            <person name="Wade K."/>
            <person name="Ball S.L."/>
            <person name="Bradley K.W."/>
            <person name="Asai D.J."/>
            <person name="Bowman C.A."/>
            <person name="Russell D.A."/>
            <person name="Pope W.H."/>
            <person name="Jacobs-Sera D."/>
            <person name="Hendrix R.W."/>
            <person name="Hatfull G.F."/>
        </authorList>
    </citation>
    <scope>NUCLEOTIDE SEQUENCE [LARGE SCALE GENOMIC DNA]</scope>
    <source>
        <strain evidence="9 10">DSM 27710</strain>
    </source>
</reference>